<dbReference type="Proteomes" id="UP000827724">
    <property type="component" value="Unassembled WGS sequence"/>
</dbReference>
<keyword evidence="3" id="KW-1185">Reference proteome</keyword>
<evidence type="ECO:0000313" key="3">
    <source>
        <dbReference type="Proteomes" id="UP000827724"/>
    </source>
</evidence>
<dbReference type="EMBL" id="JAIWOZ010000006">
    <property type="protein sequence ID" value="KAH6604358.1"/>
    <property type="molecule type" value="Genomic_DNA"/>
</dbReference>
<gene>
    <name evidence="2" type="ORF">Trco_007804</name>
</gene>
<reference evidence="2" key="1">
    <citation type="submission" date="2021-08" db="EMBL/GenBank/DDBJ databases">
        <title>Chromosome-Level Trichoderma cornu-damae using Hi-C Data.</title>
        <authorList>
            <person name="Kim C.S."/>
        </authorList>
    </citation>
    <scope>NUCLEOTIDE SEQUENCE</scope>
    <source>
        <strain evidence="2">KA19-0412C</strain>
    </source>
</reference>
<dbReference type="OrthoDB" id="10573566at2759"/>
<proteinExistence type="predicted"/>
<name>A0A9P8TTJ8_9HYPO</name>
<organism evidence="2 3">
    <name type="scientific">Trichoderma cornu-damae</name>
    <dbReference type="NCBI Taxonomy" id="654480"/>
    <lineage>
        <taxon>Eukaryota</taxon>
        <taxon>Fungi</taxon>
        <taxon>Dikarya</taxon>
        <taxon>Ascomycota</taxon>
        <taxon>Pezizomycotina</taxon>
        <taxon>Sordariomycetes</taxon>
        <taxon>Hypocreomycetidae</taxon>
        <taxon>Hypocreales</taxon>
        <taxon>Hypocreaceae</taxon>
        <taxon>Trichoderma</taxon>
    </lineage>
</organism>
<sequence>MSLYVGNPVEGSCLGTLGSEAQVLGLDGGEGGQLGLDVGQVQLGNLLVQDLGEDVDADLELAGLAKLDVLVGPGLVLVLVQGNLGKDLVGEGAGHDEGRVAGSAAKVDQTTLSQEDDVAAVGHGEPVDLGLDVLDRLGVGLEPSNVDLNVKVANNVTATGGGDEDLANGGGLLHGGDLVAGHGSLEGVDGVDLGDDDPGAHAVESHGAALADIAEAGNDSDLAGNHDIGGTLDSVNQRLAAAVQVVKLGLGDAVVDVDGRDQQLALLEHAVQVVDAGGGLLGDAVAVLELLGVLCVHQGGQVAAVVEDQVQLLAVLEGNELLLEAPVVLLLGLALPGEDGDAGGGNGGRGVVLGAEDVAAGPGDLGAESHQGLDEDGSLDGHVQAAGNAGAAERLVGGILVADGHQTGHLVLSELNLPAAKGGQGEVGDLELIRFE</sequence>
<protein>
    <submittedName>
        <fullName evidence="2">Uncharacterized protein</fullName>
    </submittedName>
</protein>
<evidence type="ECO:0000313" key="2">
    <source>
        <dbReference type="EMBL" id="KAH6604358.1"/>
    </source>
</evidence>
<comment type="caution">
    <text evidence="2">The sequence shown here is derived from an EMBL/GenBank/DDBJ whole genome shotgun (WGS) entry which is preliminary data.</text>
</comment>
<dbReference type="AlphaFoldDB" id="A0A9P8TTJ8"/>
<dbReference type="AntiFam" id="ANF00237">
    <property type="entry name" value="Shadow ORF (opposite ahcY)"/>
</dbReference>
<accession>A0A9P8TTJ8</accession>
<evidence type="ECO:0000256" key="1">
    <source>
        <dbReference type="SAM" id="MobiDB-lite"/>
    </source>
</evidence>
<feature type="region of interest" description="Disordered" evidence="1">
    <location>
        <begin position="363"/>
        <end position="383"/>
    </location>
</feature>